<gene>
    <name evidence="1" type="ORF">N656DRAFT_330748</name>
</gene>
<dbReference type="RefSeq" id="XP_064667179.1">
    <property type="nucleotide sequence ID" value="XM_064809266.1"/>
</dbReference>
<keyword evidence="2" id="KW-1185">Reference proteome</keyword>
<name>A0AAN6QIW1_9PEZI</name>
<comment type="caution">
    <text evidence="1">The sequence shown here is derived from an EMBL/GenBank/DDBJ whole genome shotgun (WGS) entry which is preliminary data.</text>
</comment>
<dbReference type="GeneID" id="89933389"/>
<dbReference type="Proteomes" id="UP001302812">
    <property type="component" value="Unassembled WGS sequence"/>
</dbReference>
<reference evidence="1" key="1">
    <citation type="journal article" date="2023" name="Mol. Phylogenet. Evol.">
        <title>Genome-scale phylogeny and comparative genomics of the fungal order Sordariales.</title>
        <authorList>
            <person name="Hensen N."/>
            <person name="Bonometti L."/>
            <person name="Westerberg I."/>
            <person name="Brannstrom I.O."/>
            <person name="Guillou S."/>
            <person name="Cros-Aarteil S."/>
            <person name="Calhoun S."/>
            <person name="Haridas S."/>
            <person name="Kuo A."/>
            <person name="Mondo S."/>
            <person name="Pangilinan J."/>
            <person name="Riley R."/>
            <person name="LaButti K."/>
            <person name="Andreopoulos B."/>
            <person name="Lipzen A."/>
            <person name="Chen C."/>
            <person name="Yan M."/>
            <person name="Daum C."/>
            <person name="Ng V."/>
            <person name="Clum A."/>
            <person name="Steindorff A."/>
            <person name="Ohm R.A."/>
            <person name="Martin F."/>
            <person name="Silar P."/>
            <person name="Natvig D.O."/>
            <person name="Lalanne C."/>
            <person name="Gautier V."/>
            <person name="Ament-Velasquez S.L."/>
            <person name="Kruys A."/>
            <person name="Hutchinson M.I."/>
            <person name="Powell A.J."/>
            <person name="Barry K."/>
            <person name="Miller A.N."/>
            <person name="Grigoriev I.V."/>
            <person name="Debuchy R."/>
            <person name="Gladieux P."/>
            <person name="Hiltunen Thoren M."/>
            <person name="Johannesson H."/>
        </authorList>
    </citation>
    <scope>NUCLEOTIDE SEQUENCE</scope>
    <source>
        <strain evidence="1">CBS 508.74</strain>
    </source>
</reference>
<accession>A0AAN6QIW1</accession>
<proteinExistence type="predicted"/>
<protein>
    <submittedName>
        <fullName evidence="1">Uncharacterized protein</fullName>
    </submittedName>
</protein>
<reference evidence="1" key="2">
    <citation type="submission" date="2023-05" db="EMBL/GenBank/DDBJ databases">
        <authorList>
            <consortium name="Lawrence Berkeley National Laboratory"/>
            <person name="Steindorff A."/>
            <person name="Hensen N."/>
            <person name="Bonometti L."/>
            <person name="Westerberg I."/>
            <person name="Brannstrom I.O."/>
            <person name="Guillou S."/>
            <person name="Cros-Aarteil S."/>
            <person name="Calhoun S."/>
            <person name="Haridas S."/>
            <person name="Kuo A."/>
            <person name="Mondo S."/>
            <person name="Pangilinan J."/>
            <person name="Riley R."/>
            <person name="Labutti K."/>
            <person name="Andreopoulos B."/>
            <person name="Lipzen A."/>
            <person name="Chen C."/>
            <person name="Yanf M."/>
            <person name="Daum C."/>
            <person name="Ng V."/>
            <person name="Clum A."/>
            <person name="Ohm R."/>
            <person name="Martin F."/>
            <person name="Silar P."/>
            <person name="Natvig D."/>
            <person name="Lalanne C."/>
            <person name="Gautier V."/>
            <person name="Ament-Velasquez S.L."/>
            <person name="Kruys A."/>
            <person name="Hutchinson M.I."/>
            <person name="Powell A.J."/>
            <person name="Barry K."/>
            <person name="Miller A.N."/>
            <person name="Grigoriev I.V."/>
            <person name="Debuchy R."/>
            <person name="Gladieux P."/>
            <person name="Thoren M.H."/>
            <person name="Johannesson H."/>
        </authorList>
    </citation>
    <scope>NUCLEOTIDE SEQUENCE</scope>
    <source>
        <strain evidence="1">CBS 508.74</strain>
    </source>
</reference>
<dbReference type="EMBL" id="MU853355">
    <property type="protein sequence ID" value="KAK4109609.1"/>
    <property type="molecule type" value="Genomic_DNA"/>
</dbReference>
<organism evidence="1 2">
    <name type="scientific">Canariomyces notabilis</name>
    <dbReference type="NCBI Taxonomy" id="2074819"/>
    <lineage>
        <taxon>Eukaryota</taxon>
        <taxon>Fungi</taxon>
        <taxon>Dikarya</taxon>
        <taxon>Ascomycota</taxon>
        <taxon>Pezizomycotina</taxon>
        <taxon>Sordariomycetes</taxon>
        <taxon>Sordariomycetidae</taxon>
        <taxon>Sordariales</taxon>
        <taxon>Chaetomiaceae</taxon>
        <taxon>Canariomyces</taxon>
    </lineage>
</organism>
<evidence type="ECO:0000313" key="1">
    <source>
        <dbReference type="EMBL" id="KAK4109609.1"/>
    </source>
</evidence>
<dbReference type="AlphaFoldDB" id="A0AAN6QIW1"/>
<sequence length="107" mass="11447">MIQINLLWDKPQLGGCVLCAITDSMVIVVDRKDFNSFAQSIPTICSNLSLLFTAALRGIVLLVELPVVGADVQNSNLDESGLAVSQTRRLSSYAPTAHGYSFSGTTT</sequence>
<evidence type="ECO:0000313" key="2">
    <source>
        <dbReference type="Proteomes" id="UP001302812"/>
    </source>
</evidence>